<evidence type="ECO:0000313" key="6">
    <source>
        <dbReference type="EMBL" id="SUO95472.1"/>
    </source>
</evidence>
<dbReference type="InterPro" id="IPR003510">
    <property type="entry name" value="Fumarate_red_C"/>
</dbReference>
<keyword evidence="2 5" id="KW-0812">Transmembrane</keyword>
<evidence type="ECO:0000256" key="5">
    <source>
        <dbReference type="SAM" id="Phobius"/>
    </source>
</evidence>
<dbReference type="RefSeq" id="WP_072576338.1">
    <property type="nucleotide sequence ID" value="NZ_LWHB01000064.1"/>
</dbReference>
<dbReference type="EMBL" id="UHIC01000001">
    <property type="protein sequence ID" value="SUO95472.1"/>
    <property type="molecule type" value="Genomic_DNA"/>
</dbReference>
<dbReference type="Pfam" id="PF02300">
    <property type="entry name" value="Fumarate_red_C"/>
    <property type="match status" value="1"/>
</dbReference>
<keyword evidence="3 5" id="KW-1133">Transmembrane helix</keyword>
<dbReference type="Proteomes" id="UP000254601">
    <property type="component" value="Unassembled WGS sequence"/>
</dbReference>
<keyword evidence="7" id="KW-1185">Reference proteome</keyword>
<organism evidence="6 7">
    <name type="scientific">Suttonella ornithocola</name>
    <dbReference type="NCBI Taxonomy" id="279832"/>
    <lineage>
        <taxon>Bacteria</taxon>
        <taxon>Pseudomonadati</taxon>
        <taxon>Pseudomonadota</taxon>
        <taxon>Gammaproteobacteria</taxon>
        <taxon>Cardiobacteriales</taxon>
        <taxon>Cardiobacteriaceae</taxon>
        <taxon>Suttonella</taxon>
    </lineage>
</organism>
<evidence type="ECO:0000256" key="2">
    <source>
        <dbReference type="ARBA" id="ARBA00022692"/>
    </source>
</evidence>
<reference evidence="6 7" key="1">
    <citation type="submission" date="2018-06" db="EMBL/GenBank/DDBJ databases">
        <authorList>
            <consortium name="Pathogen Informatics"/>
            <person name="Doyle S."/>
        </authorList>
    </citation>
    <scope>NUCLEOTIDE SEQUENCE [LARGE SCALE GENOMIC DNA]</scope>
    <source>
        <strain evidence="6 7">NCTC13337</strain>
    </source>
</reference>
<name>A0A380MT48_9GAMM</name>
<feature type="transmembrane region" description="Helical" evidence="5">
    <location>
        <begin position="28"/>
        <end position="51"/>
    </location>
</feature>
<dbReference type="OrthoDB" id="8909678at2"/>
<evidence type="ECO:0000256" key="4">
    <source>
        <dbReference type="ARBA" id="ARBA00023136"/>
    </source>
</evidence>
<accession>A0A380MT48</accession>
<sequence>MRKPYHHRQPDNWYTQNTFFKLYMLRELTSVTTALAALNLFWGIAALAGSFDSWMSWIHFQTNPLIILINLIAIIASLYNSKTWFEAIPKAMPIQRGTKFVPASILIKGAWGTFAGILIVLIIFTILVA</sequence>
<evidence type="ECO:0000313" key="7">
    <source>
        <dbReference type="Proteomes" id="UP000254601"/>
    </source>
</evidence>
<keyword evidence="1" id="KW-1003">Cell membrane</keyword>
<evidence type="ECO:0000256" key="1">
    <source>
        <dbReference type="ARBA" id="ARBA00022475"/>
    </source>
</evidence>
<dbReference type="GO" id="GO:0016020">
    <property type="term" value="C:membrane"/>
    <property type="evidence" value="ECO:0007669"/>
    <property type="project" value="InterPro"/>
</dbReference>
<dbReference type="SUPFAM" id="SSF81343">
    <property type="entry name" value="Fumarate reductase respiratory complex transmembrane subunits"/>
    <property type="match status" value="1"/>
</dbReference>
<evidence type="ECO:0000256" key="3">
    <source>
        <dbReference type="ARBA" id="ARBA00022989"/>
    </source>
</evidence>
<dbReference type="AlphaFoldDB" id="A0A380MT48"/>
<feature type="transmembrane region" description="Helical" evidence="5">
    <location>
        <begin position="57"/>
        <end position="79"/>
    </location>
</feature>
<dbReference type="InterPro" id="IPR034804">
    <property type="entry name" value="SQR/QFR_C/D"/>
</dbReference>
<proteinExistence type="predicted"/>
<gene>
    <name evidence="6" type="primary">frdC</name>
    <name evidence="6" type="ORF">NCTC13337_01370</name>
</gene>
<dbReference type="PIRSF" id="PIRSF000180">
    <property type="entry name" value="FrdC"/>
    <property type="match status" value="1"/>
</dbReference>
<feature type="transmembrane region" description="Helical" evidence="5">
    <location>
        <begin position="100"/>
        <end position="128"/>
    </location>
</feature>
<keyword evidence="4 5" id="KW-0472">Membrane</keyword>
<protein>
    <submittedName>
        <fullName evidence="6">Fumarate reductase 15 kDa hydrophobic protein</fullName>
    </submittedName>
</protein>
<dbReference type="Gene3D" id="1.20.1300.10">
    <property type="entry name" value="Fumarate reductase/succinate dehydrogenase, transmembrane subunit"/>
    <property type="match status" value="1"/>
</dbReference>